<accession>A0ABX9TR83</accession>
<reference evidence="1 2" key="1">
    <citation type="submission" date="2018-09" db="EMBL/GenBank/DDBJ databases">
        <title>The draft genome of Acinetobacter sp. strains.</title>
        <authorList>
            <person name="Qin J."/>
            <person name="Feng Y."/>
            <person name="Zong Z."/>
        </authorList>
    </citation>
    <scope>NUCLEOTIDE SEQUENCE [LARGE SCALE GENOMIC DNA]</scope>
    <source>
        <strain evidence="1 2">WCHAc060005</strain>
    </source>
</reference>
<gene>
    <name evidence="1" type="ORF">D9K81_17280</name>
</gene>
<proteinExistence type="predicted"/>
<dbReference type="EMBL" id="RCHC01000034">
    <property type="protein sequence ID" value="RLL17257.1"/>
    <property type="molecule type" value="Genomic_DNA"/>
</dbReference>
<keyword evidence="2" id="KW-1185">Reference proteome</keyword>
<name>A0ABX9TR83_9GAMM</name>
<dbReference type="Proteomes" id="UP000280271">
    <property type="component" value="Unassembled WGS sequence"/>
</dbReference>
<evidence type="ECO:0000313" key="2">
    <source>
        <dbReference type="Proteomes" id="UP000280271"/>
    </source>
</evidence>
<evidence type="ECO:0000313" key="1">
    <source>
        <dbReference type="EMBL" id="RLL17257.1"/>
    </source>
</evidence>
<sequence>MENKQSKLAVVSTPYRVSLVPAHTTFPRVGFFLKGRGMFQLLKCLLGFHDATEIHHCKDGDLEICRNCFKVKKIK</sequence>
<comment type="caution">
    <text evidence="1">The sequence shown here is derived from an EMBL/GenBank/DDBJ whole genome shotgun (WGS) entry which is preliminary data.</text>
</comment>
<protein>
    <submittedName>
        <fullName evidence="1">Uncharacterized protein</fullName>
    </submittedName>
</protein>
<organism evidence="1 2">
    <name type="scientific">Acinetobacter chengduensis</name>
    <dbReference type="NCBI Taxonomy" id="2420890"/>
    <lineage>
        <taxon>Bacteria</taxon>
        <taxon>Pseudomonadati</taxon>
        <taxon>Pseudomonadota</taxon>
        <taxon>Gammaproteobacteria</taxon>
        <taxon>Moraxellales</taxon>
        <taxon>Moraxellaceae</taxon>
        <taxon>Acinetobacter</taxon>
    </lineage>
</organism>